<dbReference type="InterPro" id="IPR027942">
    <property type="entry name" value="SEO_N"/>
</dbReference>
<evidence type="ECO:0000259" key="1">
    <source>
        <dbReference type="Pfam" id="PF14576"/>
    </source>
</evidence>
<dbReference type="InterPro" id="IPR027944">
    <property type="entry name" value="SEO_C"/>
</dbReference>
<dbReference type="AlphaFoldDB" id="A0A978V4B7"/>
<accession>A0A978V4B7</accession>
<dbReference type="GO" id="GO:0010088">
    <property type="term" value="P:phloem development"/>
    <property type="evidence" value="ECO:0007669"/>
    <property type="project" value="InterPro"/>
</dbReference>
<dbReference type="Proteomes" id="UP000813462">
    <property type="component" value="Unassembled WGS sequence"/>
</dbReference>
<evidence type="ECO:0000313" key="4">
    <source>
        <dbReference type="Proteomes" id="UP000813462"/>
    </source>
</evidence>
<evidence type="ECO:0000313" key="3">
    <source>
        <dbReference type="EMBL" id="KAH7522200.1"/>
    </source>
</evidence>
<proteinExistence type="predicted"/>
<evidence type="ECO:0000259" key="2">
    <source>
        <dbReference type="Pfam" id="PF14577"/>
    </source>
</evidence>
<feature type="domain" description="Sieve element occlusion N-terminal" evidence="1">
    <location>
        <begin position="45"/>
        <end position="314"/>
    </location>
</feature>
<protein>
    <recommendedName>
        <fullName evidence="5">Protein SIEVE ELEMENT OCCLUSION B-like</fullName>
    </recommendedName>
</protein>
<comment type="caution">
    <text evidence="3">The sequence shown here is derived from an EMBL/GenBank/DDBJ whole genome shotgun (WGS) entry which is preliminary data.</text>
</comment>
<dbReference type="Pfam" id="PF14576">
    <property type="entry name" value="SEO_N"/>
    <property type="match status" value="1"/>
</dbReference>
<dbReference type="PANTHER" id="PTHR33232:SF18">
    <property type="entry name" value="PROTEIN SIEVE ELEMENT OCCLUSION B-LIKE"/>
    <property type="match status" value="1"/>
</dbReference>
<dbReference type="Pfam" id="PF14577">
    <property type="entry name" value="SEO_C"/>
    <property type="match status" value="2"/>
</dbReference>
<dbReference type="InterPro" id="IPR039299">
    <property type="entry name" value="SEOA"/>
</dbReference>
<evidence type="ECO:0008006" key="5">
    <source>
        <dbReference type="Google" id="ProtNLM"/>
    </source>
</evidence>
<sequence length="693" mass="78623">MFSTALGVVGQVTSTVTTSAQHLIDGEPIDQHLIDGKPINLFTMSDSNVLEHISATHTHSHPDNSLDVDSLFYTVQNIIKRSAQIVDSTVQGTQVHVETIEEKPPKSNFSSPLCTLRTIGCEPPGEEIALKSTLSILNNLSDYSWDAKAVLTLAAFALEYGEFWHLVQLQQSDQLAKSLAILKRVPIITLNPANLQKRRHAIVELNGLIKTTLQVVENIFELQDLSTRYFKDVAGLATALQEIPVDVFWVIISIVACATKITILTSDEDKHHDLTPYAEKIHHIFSKLKIQLVKCKKQIEELHNFTRLCILFRSCTAILPILKALVFPKDDLQPIIDGSTNTTVAIDILRRKNVLLFIFRLDISEEDINILKPIHEGIKNNNLYNIVWIPIVEQWTEELKKKFEILRSKMPWYVVQYFSPIAGLRFIKQEWNFKGKPIVVVLNAHGRPINLNALDAIRIYGMKAFPFDTITIDGITVHPNWIEPIVNNIDPTIPIWIKEEKYIFFYGGKDNDWIQQFRKSAQTLVVDPVLKDAKINIELFGVGKGSKGGEDLGIIERFWKGIDSLFFTQIHHQHVDSVSKEVQKLLSYKNESGWALLSKGSKVVVTGHGFTILRVVDEFEKWKGLIKEKAFETAFKEYHNNVLSIIRHCSRLDIPNDAGKVPETMPCPECHRVMKTYTSYKCCHVDGPLEAHH</sequence>
<gene>
    <name evidence="3" type="ORF">FEM48_Zijuj07G0113100</name>
</gene>
<name>A0A978V4B7_ZIZJJ</name>
<dbReference type="EMBL" id="JAEACU010000007">
    <property type="protein sequence ID" value="KAH7522200.1"/>
    <property type="molecule type" value="Genomic_DNA"/>
</dbReference>
<feature type="domain" description="Sieve element occlusion C-terminal" evidence="2">
    <location>
        <begin position="551"/>
        <end position="684"/>
    </location>
</feature>
<feature type="domain" description="Sieve element occlusion C-terminal" evidence="2">
    <location>
        <begin position="482"/>
        <end position="547"/>
    </location>
</feature>
<dbReference type="PANTHER" id="PTHR33232">
    <property type="entry name" value="PROTEIN SIEVE ELEMENT OCCLUSION B-LIKE"/>
    <property type="match status" value="1"/>
</dbReference>
<reference evidence="3" key="1">
    <citation type="journal article" date="2021" name="Front. Plant Sci.">
        <title>Chromosome-Scale Genome Assembly for Chinese Sour Jujube and Insights Into Its Genome Evolution and Domestication Signature.</title>
        <authorList>
            <person name="Shen L.-Y."/>
            <person name="Luo H."/>
            <person name="Wang X.-L."/>
            <person name="Wang X.-M."/>
            <person name="Qiu X.-J."/>
            <person name="Liu H."/>
            <person name="Zhou S.-S."/>
            <person name="Jia K.-H."/>
            <person name="Nie S."/>
            <person name="Bao Y.-T."/>
            <person name="Zhang R.-G."/>
            <person name="Yun Q.-Z."/>
            <person name="Chai Y.-H."/>
            <person name="Lu J.-Y."/>
            <person name="Li Y."/>
            <person name="Zhao S.-W."/>
            <person name="Mao J.-F."/>
            <person name="Jia S.-G."/>
            <person name="Mao Y.-M."/>
        </authorList>
    </citation>
    <scope>NUCLEOTIDE SEQUENCE</scope>
    <source>
        <strain evidence="3">AT0</strain>
        <tissue evidence="3">Leaf</tissue>
    </source>
</reference>
<organism evidence="3 4">
    <name type="scientific">Ziziphus jujuba var. spinosa</name>
    <dbReference type="NCBI Taxonomy" id="714518"/>
    <lineage>
        <taxon>Eukaryota</taxon>
        <taxon>Viridiplantae</taxon>
        <taxon>Streptophyta</taxon>
        <taxon>Embryophyta</taxon>
        <taxon>Tracheophyta</taxon>
        <taxon>Spermatophyta</taxon>
        <taxon>Magnoliopsida</taxon>
        <taxon>eudicotyledons</taxon>
        <taxon>Gunneridae</taxon>
        <taxon>Pentapetalae</taxon>
        <taxon>rosids</taxon>
        <taxon>fabids</taxon>
        <taxon>Rosales</taxon>
        <taxon>Rhamnaceae</taxon>
        <taxon>Paliureae</taxon>
        <taxon>Ziziphus</taxon>
    </lineage>
</organism>
<dbReference type="OrthoDB" id="1478893at2759"/>